<dbReference type="Gene3D" id="1.20.1250.20">
    <property type="entry name" value="MFS general substrate transporter like domains"/>
    <property type="match status" value="1"/>
</dbReference>
<keyword evidence="1" id="KW-0812">Transmembrane</keyword>
<keyword evidence="2" id="KW-0732">Signal</keyword>
<gene>
    <name evidence="4" type="primary">LOC110769310</name>
</gene>
<evidence type="ECO:0000313" key="3">
    <source>
        <dbReference type="Proteomes" id="UP000515124"/>
    </source>
</evidence>
<evidence type="ECO:0000256" key="1">
    <source>
        <dbReference type="SAM" id="Phobius"/>
    </source>
</evidence>
<evidence type="ECO:0000256" key="2">
    <source>
        <dbReference type="SAM" id="SignalP"/>
    </source>
</evidence>
<evidence type="ECO:0000313" key="4">
    <source>
        <dbReference type="RefSeq" id="XP_021828956.1"/>
    </source>
</evidence>
<accession>A0A6P5TPI9</accession>
<dbReference type="AlphaFoldDB" id="A0A6P5TPI9"/>
<dbReference type="GeneID" id="110769310"/>
<keyword evidence="1" id="KW-1133">Transmembrane helix</keyword>
<feature type="transmembrane region" description="Helical" evidence="1">
    <location>
        <begin position="35"/>
        <end position="52"/>
    </location>
</feature>
<organism evidence="3 4">
    <name type="scientific">Prunus avium</name>
    <name type="common">Cherry</name>
    <name type="synonym">Cerasus avium</name>
    <dbReference type="NCBI Taxonomy" id="42229"/>
    <lineage>
        <taxon>Eukaryota</taxon>
        <taxon>Viridiplantae</taxon>
        <taxon>Streptophyta</taxon>
        <taxon>Embryophyta</taxon>
        <taxon>Tracheophyta</taxon>
        <taxon>Spermatophyta</taxon>
        <taxon>Magnoliopsida</taxon>
        <taxon>eudicotyledons</taxon>
        <taxon>Gunneridae</taxon>
        <taxon>Pentapetalae</taxon>
        <taxon>rosids</taxon>
        <taxon>fabids</taxon>
        <taxon>Rosales</taxon>
        <taxon>Rosaceae</taxon>
        <taxon>Amygdaloideae</taxon>
        <taxon>Amygdaleae</taxon>
        <taxon>Prunus</taxon>
    </lineage>
</organism>
<name>A0A6P5TPI9_PRUAV</name>
<protein>
    <submittedName>
        <fullName evidence="4">Protein NRT1/ PTR FAMILY 5.5-like</fullName>
    </submittedName>
</protein>
<keyword evidence="3" id="KW-1185">Reference proteome</keyword>
<dbReference type="Proteomes" id="UP000515124">
    <property type="component" value="Unplaced"/>
</dbReference>
<dbReference type="InterPro" id="IPR036259">
    <property type="entry name" value="MFS_trans_sf"/>
</dbReference>
<feature type="signal peptide" evidence="2">
    <location>
        <begin position="1"/>
        <end position="19"/>
    </location>
</feature>
<feature type="transmembrane region" description="Helical" evidence="1">
    <location>
        <begin position="119"/>
        <end position="146"/>
    </location>
</feature>
<feature type="transmembrane region" description="Helical" evidence="1">
    <location>
        <begin position="167"/>
        <end position="187"/>
    </location>
</feature>
<dbReference type="PANTHER" id="PTHR11654">
    <property type="entry name" value="OLIGOPEPTIDE TRANSPORTER-RELATED"/>
    <property type="match status" value="1"/>
</dbReference>
<proteinExistence type="predicted"/>
<dbReference type="KEGG" id="pavi:110769310"/>
<feature type="transmembrane region" description="Helical" evidence="1">
    <location>
        <begin position="207"/>
        <end position="233"/>
    </location>
</feature>
<feature type="transmembrane region" description="Helical" evidence="1">
    <location>
        <begin position="64"/>
        <end position="87"/>
    </location>
</feature>
<feature type="chain" id="PRO_5028264477" evidence="2">
    <location>
        <begin position="20"/>
        <end position="243"/>
    </location>
</feature>
<dbReference type="RefSeq" id="XP_021828956.1">
    <property type="nucleotide sequence ID" value="XM_021973264.1"/>
</dbReference>
<sequence length="243" mass="26918">MVCMVPLCLLFLMTGIVSAIGNTYFIEAASHMNGKIWGIKTTVLFFPFLFNLSRSNAKAIWHNCDPGVGVLVALVVAILCCITAAIVETFRLAVVKSHGLIDLPDATVPMSRFWLVPQYVFLGVADGLFELSIVRFYIAFVLQWPIDANLELVEQGQDDPRRQYVPLFAKAISGVGILFSVLSVHVVGEIKPAWFQHTLNTSRLQNYYWTLAALTSGNLVITGLVFLACVLASNSSEDYQRLR</sequence>
<reference evidence="4" key="1">
    <citation type="submission" date="2025-08" db="UniProtKB">
        <authorList>
            <consortium name="RefSeq"/>
        </authorList>
    </citation>
    <scope>IDENTIFICATION</scope>
</reference>
<keyword evidence="1" id="KW-0472">Membrane</keyword>